<dbReference type="AlphaFoldDB" id="A0A388TIM4"/>
<reference evidence="2 3" key="1">
    <citation type="journal article" date="2019" name="ISME J.">
        <title>Genome analyses of uncultured TG2/ZB3 bacteria in 'Margulisbacteria' specifically attached to ectosymbiotic spirochetes of protists in the termite gut.</title>
        <authorList>
            <person name="Utami Y.D."/>
            <person name="Kuwahara H."/>
            <person name="Igai K."/>
            <person name="Murakami T."/>
            <person name="Sugaya K."/>
            <person name="Morikawa T."/>
            <person name="Nagura Y."/>
            <person name="Yuki M."/>
            <person name="Deevong P."/>
            <person name="Inoue T."/>
            <person name="Kihara K."/>
            <person name="Lo N."/>
            <person name="Yamada A."/>
            <person name="Ohkuma M."/>
            <person name="Hongoh Y."/>
        </authorList>
    </citation>
    <scope>NUCLEOTIDE SEQUENCE [LARGE SCALE GENOMIC DNA]</scope>
    <source>
        <strain evidence="2">NkOx7-02</strain>
    </source>
</reference>
<comment type="caution">
    <text evidence="2">The sequence shown here is derived from an EMBL/GenBank/DDBJ whole genome shotgun (WGS) entry which is preliminary data.</text>
</comment>
<accession>A0A388TIM4</accession>
<organism evidence="2 3">
    <name type="scientific">Candidatus Termititenax persephonae</name>
    <dbReference type="NCBI Taxonomy" id="2218525"/>
    <lineage>
        <taxon>Bacteria</taxon>
        <taxon>Bacillati</taxon>
        <taxon>Candidatus Margulisiibacteriota</taxon>
        <taxon>Candidatus Termititenacia</taxon>
        <taxon>Candidatus Termititenacales</taxon>
        <taxon>Candidatus Termititenacaceae</taxon>
        <taxon>Candidatus Termititenax</taxon>
    </lineage>
</organism>
<feature type="compositionally biased region" description="Basic and acidic residues" evidence="1">
    <location>
        <begin position="13"/>
        <end position="25"/>
    </location>
</feature>
<feature type="compositionally biased region" description="Polar residues" evidence="1">
    <location>
        <begin position="1"/>
        <end position="12"/>
    </location>
</feature>
<feature type="region of interest" description="Disordered" evidence="1">
    <location>
        <begin position="49"/>
        <end position="88"/>
    </location>
</feature>
<sequence length="543" mass="59584">MGQTKANAQANAETERKFGFDESAKASERTIVAADNLLGRIDSRINEIKTQRTAAPDTPYLAYAQRPEALEGGQSPNTRTAAASQLSAAQRREALENDLSDIRKEAARLDEEILTRRGQAKTEAAKADAKSRAATDEFNDELDRAQAGYQAFIASIEAVLDAARQPGLSPEMRECLLGEAERVIAQGHALRETVQALLQDSGNGADEPQTGMESVAARETTRVSSQDSDNGVGKPQATEKNAAARETTQAPPQDPDDGAVIERARQPQQEIQRTTARNQVASIMAAARDMGHRNPLQYEKDVHVAVQLAKTFARIEGETRRAEKTQSELVKENRKIFEEAVKSFALKLMEGDIVQDARAFLEWQIQNIKSQKDEENKIPNLYSICGGTARGGQEEPSLADYESELQPDKREFAFERLDAGDQAFVEKYETTENLTAHLKTLPAEEFVQLSAAYEGLGEQEQTALLDALENLSDPKELLTLLKKYENVLPQPIMLATKAILADQKGDNEIKTLTGISGKDRRDAKLGNNDGSATDVARRYAEAA</sequence>
<evidence type="ECO:0000256" key="1">
    <source>
        <dbReference type="SAM" id="MobiDB-lite"/>
    </source>
</evidence>
<evidence type="ECO:0000313" key="3">
    <source>
        <dbReference type="Proteomes" id="UP000275925"/>
    </source>
</evidence>
<name>A0A388TIM4_9BACT</name>
<proteinExistence type="predicted"/>
<keyword evidence="3" id="KW-1185">Reference proteome</keyword>
<feature type="region of interest" description="Disordered" evidence="1">
    <location>
        <begin position="201"/>
        <end position="259"/>
    </location>
</feature>
<gene>
    <name evidence="2" type="ORF">NO2_1520</name>
</gene>
<protein>
    <submittedName>
        <fullName evidence="2">Uncharacterized protein</fullName>
    </submittedName>
</protein>
<dbReference type="Proteomes" id="UP000275925">
    <property type="component" value="Unassembled WGS sequence"/>
</dbReference>
<evidence type="ECO:0000313" key="2">
    <source>
        <dbReference type="EMBL" id="GBR77066.1"/>
    </source>
</evidence>
<feature type="region of interest" description="Disordered" evidence="1">
    <location>
        <begin position="1"/>
        <end position="25"/>
    </location>
</feature>
<dbReference type="EMBL" id="BGZO01000096">
    <property type="protein sequence ID" value="GBR77066.1"/>
    <property type="molecule type" value="Genomic_DNA"/>
</dbReference>